<protein>
    <submittedName>
        <fullName evidence="1">Uncharacterized protein</fullName>
    </submittedName>
</protein>
<keyword evidence="2" id="KW-1185">Reference proteome</keyword>
<gene>
    <name evidence="1" type="ORF">SB48_HM08orf04350</name>
</gene>
<reference evidence="2" key="1">
    <citation type="submission" date="2015-01" db="EMBL/GenBank/DDBJ databases">
        <title>Comparative genome analysis of Bacillus coagulans HM-08, Clostridium butyricum HM-68, Bacillus subtilis HM-66 and Bacillus paralicheniformis BL-09.</title>
        <authorList>
            <person name="Zhang H."/>
        </authorList>
    </citation>
    <scope>NUCLEOTIDE SEQUENCE [LARGE SCALE GENOMIC DNA]</scope>
    <source>
        <strain evidence="2">HM-08</strain>
    </source>
</reference>
<evidence type="ECO:0000313" key="1">
    <source>
        <dbReference type="EMBL" id="AJO23525.1"/>
    </source>
</evidence>
<name>A0AAN0T8F7_HEYCO</name>
<sequence>MHHRKSAVPKKALLPGSSVPRILNQAHPAALWPKYLLQRRNQPVHS</sequence>
<evidence type="ECO:0000313" key="2">
    <source>
        <dbReference type="Proteomes" id="UP000032024"/>
    </source>
</evidence>
<accession>A0AAN0T8F7</accession>
<proteinExistence type="predicted"/>
<dbReference type="Proteomes" id="UP000032024">
    <property type="component" value="Chromosome"/>
</dbReference>
<organism evidence="1 2">
    <name type="scientific">Heyndrickxia coagulans</name>
    <name type="common">Weizmannia coagulans</name>
    <dbReference type="NCBI Taxonomy" id="1398"/>
    <lineage>
        <taxon>Bacteria</taxon>
        <taxon>Bacillati</taxon>
        <taxon>Bacillota</taxon>
        <taxon>Bacilli</taxon>
        <taxon>Bacillales</taxon>
        <taxon>Bacillaceae</taxon>
        <taxon>Heyndrickxia</taxon>
    </lineage>
</organism>
<dbReference type="AlphaFoldDB" id="A0AAN0T8F7"/>
<dbReference type="EMBL" id="CP010525">
    <property type="protein sequence ID" value="AJO23525.1"/>
    <property type="molecule type" value="Genomic_DNA"/>
</dbReference>